<comment type="caution">
    <text evidence="6">The sequence shown here is derived from an EMBL/GenBank/DDBJ whole genome shotgun (WGS) entry which is preliminary data.</text>
</comment>
<comment type="catalytic activity">
    <reaction evidence="3">
        <text>an aliphatic primary amide = an aliphatic nitrile + H2O</text>
        <dbReference type="Rhea" id="RHEA:12673"/>
        <dbReference type="ChEBI" id="CHEBI:15377"/>
        <dbReference type="ChEBI" id="CHEBI:65285"/>
        <dbReference type="ChEBI" id="CHEBI:80291"/>
        <dbReference type="EC" id="4.2.1.84"/>
    </reaction>
</comment>
<evidence type="ECO:0000256" key="1">
    <source>
        <dbReference type="ARBA" id="ARBA00013079"/>
    </source>
</evidence>
<dbReference type="EMBL" id="JACKSJ010000065">
    <property type="protein sequence ID" value="MCV7170095.1"/>
    <property type="molecule type" value="Genomic_DNA"/>
</dbReference>
<sequence length="223" mass="25172">MPNSHDLGGKTEHFGSIAHTPSEPVFHAVWERRVFGITYFLHTLLGPDFDTFRGHLALLPPEKYFGSYYRRWVPAIEQMFAEYLSGERSVPKIKVVGTALFLQRVALRPTLPRLMNARVAPKIIGTHKKTKRPARFEIGDAVRVRPAPAEGHSQQPDYVSGRLGRVTDHRGAAILPDRRFATGSTAPEHLYTVMFDGAELWGDEAEPNTEVRIELFEPYLEPA</sequence>
<dbReference type="EC" id="4.2.1.84" evidence="1"/>
<reference evidence="6" key="2">
    <citation type="journal article" date="2022" name="BMC Genomics">
        <title>Comparative genome analysis of mycobacteria focusing on tRNA and non-coding RNA.</title>
        <authorList>
            <person name="Behra P.R.K."/>
            <person name="Pettersson B.M.F."/>
            <person name="Ramesh M."/>
            <person name="Das S."/>
            <person name="Dasgupta S."/>
            <person name="Kirsebom L.A."/>
        </authorList>
    </citation>
    <scope>NUCLEOTIDE SEQUENCE</scope>
    <source>
        <strain evidence="6">DSM 44615</strain>
    </source>
</reference>
<evidence type="ECO:0000313" key="6">
    <source>
        <dbReference type="EMBL" id="MCV7170095.1"/>
    </source>
</evidence>
<dbReference type="Pfam" id="PF02211">
    <property type="entry name" value="NHase_beta_C"/>
    <property type="match status" value="1"/>
</dbReference>
<reference evidence="6" key="1">
    <citation type="submission" date="2020-07" db="EMBL/GenBank/DDBJ databases">
        <authorList>
            <person name="Pettersson B.M.F."/>
            <person name="Behra P.R.K."/>
            <person name="Ramesh M."/>
            <person name="Das S."/>
            <person name="Dasgupta S."/>
            <person name="Kirsebom L.A."/>
        </authorList>
    </citation>
    <scope>NUCLEOTIDE SEQUENCE</scope>
    <source>
        <strain evidence="6">DSM 44615</strain>
    </source>
</reference>
<accession>A0A9X2YMG5</accession>
<name>A0A9X2YMG5_9MYCO</name>
<evidence type="ECO:0000256" key="2">
    <source>
        <dbReference type="ARBA" id="ARBA00023239"/>
    </source>
</evidence>
<keyword evidence="2" id="KW-0456">Lyase</keyword>
<proteinExistence type="predicted"/>
<protein>
    <recommendedName>
        <fullName evidence="1">nitrile hydratase</fullName>
        <ecNumber evidence="1">4.2.1.84</ecNumber>
    </recommendedName>
</protein>
<dbReference type="AlphaFoldDB" id="A0A9X2YMG5"/>
<feature type="domain" description="Nitrile hydratase beta subunit-like N-terminal" evidence="5">
    <location>
        <begin position="1"/>
        <end position="82"/>
    </location>
</feature>
<keyword evidence="7" id="KW-1185">Reference proteome</keyword>
<dbReference type="Proteomes" id="UP001140293">
    <property type="component" value="Unassembled WGS sequence"/>
</dbReference>
<dbReference type="SUPFAM" id="SSF50090">
    <property type="entry name" value="Electron transport accessory proteins"/>
    <property type="match status" value="1"/>
</dbReference>
<dbReference type="InterPro" id="IPR008990">
    <property type="entry name" value="Elect_transpt_acc-like_dom_sf"/>
</dbReference>
<dbReference type="Gene3D" id="2.30.30.50">
    <property type="match status" value="1"/>
</dbReference>
<dbReference type="Pfam" id="PF21006">
    <property type="entry name" value="NHase_beta_N"/>
    <property type="match status" value="1"/>
</dbReference>
<dbReference type="GO" id="GO:0018822">
    <property type="term" value="F:nitrile hydratase activity"/>
    <property type="evidence" value="ECO:0007669"/>
    <property type="project" value="UniProtKB-EC"/>
</dbReference>
<evidence type="ECO:0000313" key="7">
    <source>
        <dbReference type="Proteomes" id="UP001140293"/>
    </source>
</evidence>
<dbReference type="InterPro" id="IPR024690">
    <property type="entry name" value="CN_hydtase_beta_dom_C"/>
</dbReference>
<dbReference type="Gene3D" id="1.10.472.20">
    <property type="entry name" value="Nitrile hydratase, beta subunit"/>
    <property type="match status" value="1"/>
</dbReference>
<gene>
    <name evidence="6" type="ORF">H7I41_09205</name>
</gene>
<dbReference type="InterPro" id="IPR049054">
    <property type="entry name" value="CN_hydtase_beta-like_N"/>
</dbReference>
<organism evidence="6 7">
    <name type="scientific">[Mycobacterium] manitobense</name>
    <dbReference type="NCBI Taxonomy" id="190147"/>
    <lineage>
        <taxon>Bacteria</taxon>
        <taxon>Bacillati</taxon>
        <taxon>Actinomycetota</taxon>
        <taxon>Actinomycetes</taxon>
        <taxon>Mycobacteriales</taxon>
        <taxon>Mycobacteriaceae</taxon>
        <taxon>Mycolicibacterium</taxon>
    </lineage>
</organism>
<evidence type="ECO:0000256" key="3">
    <source>
        <dbReference type="ARBA" id="ARBA00044877"/>
    </source>
</evidence>
<evidence type="ECO:0000259" key="4">
    <source>
        <dbReference type="Pfam" id="PF02211"/>
    </source>
</evidence>
<dbReference type="RefSeq" id="WP_264012293.1">
    <property type="nucleotide sequence ID" value="NZ_JACKSJ010000065.1"/>
</dbReference>
<dbReference type="InterPro" id="IPR042262">
    <property type="entry name" value="CN_hydtase_beta_C"/>
</dbReference>
<feature type="domain" description="Nitrile hydratase beta subunit" evidence="4">
    <location>
        <begin position="128"/>
        <end position="222"/>
    </location>
</feature>
<evidence type="ECO:0000259" key="5">
    <source>
        <dbReference type="Pfam" id="PF21006"/>
    </source>
</evidence>